<dbReference type="EMBL" id="AEPY01000011">
    <property type="protein sequence ID" value="EFU79664.1"/>
    <property type="molecule type" value="Genomic_DNA"/>
</dbReference>
<evidence type="ECO:0000313" key="2">
    <source>
        <dbReference type="Proteomes" id="UP000005573"/>
    </source>
</evidence>
<organism evidence="1 2">
    <name type="scientific">Mobiluncus curtisii ATCC 51333</name>
    <dbReference type="NCBI Taxonomy" id="887326"/>
    <lineage>
        <taxon>Bacteria</taxon>
        <taxon>Bacillati</taxon>
        <taxon>Actinomycetota</taxon>
        <taxon>Actinomycetes</taxon>
        <taxon>Actinomycetales</taxon>
        <taxon>Actinomycetaceae</taxon>
        <taxon>Mobiluncus</taxon>
    </lineage>
</organism>
<name>E6M134_9ACTO</name>
<evidence type="ECO:0000313" key="1">
    <source>
        <dbReference type="EMBL" id="EFU79664.1"/>
    </source>
</evidence>
<gene>
    <name evidence="1" type="ORF">HMPREF0388_1767</name>
</gene>
<protein>
    <submittedName>
        <fullName evidence="1">Uncharacterized protein</fullName>
    </submittedName>
</protein>
<comment type="caution">
    <text evidence="1">The sequence shown here is derived from an EMBL/GenBank/DDBJ whole genome shotgun (WGS) entry which is preliminary data.</text>
</comment>
<dbReference type="Proteomes" id="UP000005573">
    <property type="component" value="Unassembled WGS sequence"/>
</dbReference>
<dbReference type="AlphaFoldDB" id="E6M134"/>
<dbReference type="HOGENOM" id="CLU_1946385_0_0_11"/>
<sequence>MIIMGKCVKPCETEQLSPQGVLFADLMIYIYLERFAQLNRDFAKSLSYQKFRKDIYDRNAAFRVIQMVHRGNFECAYALLVKTFPEIMKEYESRLPRGSAFLELAWARANIENPNIPDIEYPELLTTDN</sequence>
<reference evidence="1 2" key="1">
    <citation type="submission" date="2010-12" db="EMBL/GenBank/DDBJ databases">
        <authorList>
            <person name="Muzny D."/>
            <person name="Qin X."/>
            <person name="Deng J."/>
            <person name="Jiang H."/>
            <person name="Liu Y."/>
            <person name="Qu J."/>
            <person name="Song X.-Z."/>
            <person name="Zhang L."/>
            <person name="Thornton R."/>
            <person name="Coyle M."/>
            <person name="Francisco L."/>
            <person name="Jackson L."/>
            <person name="Javaid M."/>
            <person name="Korchina V."/>
            <person name="Kovar C."/>
            <person name="Mata R."/>
            <person name="Mathew T."/>
            <person name="Ngo R."/>
            <person name="Nguyen L."/>
            <person name="Nguyen N."/>
            <person name="Okwuonu G."/>
            <person name="Ongeri F."/>
            <person name="Pham C."/>
            <person name="Simmons D."/>
            <person name="Wilczek-Boney K."/>
            <person name="Hale W."/>
            <person name="Jakkamsetti A."/>
            <person name="Pham P."/>
            <person name="Ruth R."/>
            <person name="San Lucas F."/>
            <person name="Warren J."/>
            <person name="Zhang J."/>
            <person name="Zhao Z."/>
            <person name="Zhou C."/>
            <person name="Zhu D."/>
            <person name="Lee S."/>
            <person name="Bess C."/>
            <person name="Blankenburg K."/>
            <person name="Forbes L."/>
            <person name="Fu Q."/>
            <person name="Gubbala S."/>
            <person name="Hirani K."/>
            <person name="Jayaseelan J.C."/>
            <person name="Lara F."/>
            <person name="Munidasa M."/>
            <person name="Palculict T."/>
            <person name="Patil S."/>
            <person name="Pu L.-L."/>
            <person name="Saada N."/>
            <person name="Tang L."/>
            <person name="Weissenberger G."/>
            <person name="Zhu Y."/>
            <person name="Hemphill L."/>
            <person name="Shang Y."/>
            <person name="Youmans B."/>
            <person name="Ayvaz T."/>
            <person name="Ross M."/>
            <person name="Santibanez J."/>
            <person name="Aqrawi P."/>
            <person name="Gross S."/>
            <person name="Joshi V."/>
            <person name="Fowler G."/>
            <person name="Nazareth L."/>
            <person name="Reid J."/>
            <person name="Worley K."/>
            <person name="Petrosino J."/>
            <person name="Highlander S."/>
            <person name="Gibbs R."/>
        </authorList>
    </citation>
    <scope>NUCLEOTIDE SEQUENCE [LARGE SCALE GENOMIC DNA]</scope>
    <source>
        <strain evidence="1 2">ATCC 51333</strain>
    </source>
</reference>
<accession>E6M134</accession>
<proteinExistence type="predicted"/>